<sequence length="25" mass="2727">YRAPAAAKGLKTIDDEDILILRKVG</sequence>
<feature type="non-terminal residue" evidence="1">
    <location>
        <position position="1"/>
    </location>
</feature>
<dbReference type="AlphaFoldDB" id="A0A0F9CZ85"/>
<reference evidence="1" key="1">
    <citation type="journal article" date="2015" name="Nature">
        <title>Complex archaea that bridge the gap between prokaryotes and eukaryotes.</title>
        <authorList>
            <person name="Spang A."/>
            <person name="Saw J.H."/>
            <person name="Jorgensen S.L."/>
            <person name="Zaremba-Niedzwiedzka K."/>
            <person name="Martijn J."/>
            <person name="Lind A.E."/>
            <person name="van Eijk R."/>
            <person name="Schleper C."/>
            <person name="Guy L."/>
            <person name="Ettema T.J."/>
        </authorList>
    </citation>
    <scope>NUCLEOTIDE SEQUENCE</scope>
</reference>
<dbReference type="EMBL" id="LAZR01033921">
    <property type="protein sequence ID" value="KKL46746.1"/>
    <property type="molecule type" value="Genomic_DNA"/>
</dbReference>
<organism evidence="1">
    <name type="scientific">marine sediment metagenome</name>
    <dbReference type="NCBI Taxonomy" id="412755"/>
    <lineage>
        <taxon>unclassified sequences</taxon>
        <taxon>metagenomes</taxon>
        <taxon>ecological metagenomes</taxon>
    </lineage>
</organism>
<proteinExistence type="predicted"/>
<comment type="caution">
    <text evidence="1">The sequence shown here is derived from an EMBL/GenBank/DDBJ whole genome shotgun (WGS) entry which is preliminary data.</text>
</comment>
<evidence type="ECO:0000313" key="1">
    <source>
        <dbReference type="EMBL" id="KKL46746.1"/>
    </source>
</evidence>
<name>A0A0F9CZ85_9ZZZZ</name>
<accession>A0A0F9CZ85</accession>
<gene>
    <name evidence="1" type="ORF">LCGC14_2342510</name>
</gene>
<protein>
    <submittedName>
        <fullName evidence="1">Uncharacterized protein</fullName>
    </submittedName>
</protein>